<reference evidence="3" key="1">
    <citation type="journal article" date="2014" name="Genome Biol. Evol.">
        <title>Gene Loss Rather Than Gene Gain Is Associated with a Host Jump from Monocots to Dicots in the Smut Fungus Melanopsichium pennsylvanicum.</title>
        <authorList>
            <person name="Sharma R."/>
            <person name="Mishra B."/>
            <person name="Runge F."/>
            <person name="Thines M."/>
        </authorList>
    </citation>
    <scope>NUCLEOTIDE SEQUENCE</scope>
    <source>
        <strain evidence="3">4</strain>
    </source>
</reference>
<keyword evidence="2" id="KW-0472">Membrane</keyword>
<proteinExistence type="predicted"/>
<dbReference type="AlphaFoldDB" id="A0A077R901"/>
<feature type="non-terminal residue" evidence="3">
    <location>
        <position position="1"/>
    </location>
</feature>
<feature type="region of interest" description="Disordered" evidence="1">
    <location>
        <begin position="37"/>
        <end position="59"/>
    </location>
</feature>
<name>A0A077R901_9BASI</name>
<keyword evidence="2" id="KW-1133">Transmembrane helix</keyword>
<feature type="compositionally biased region" description="Low complexity" evidence="1">
    <location>
        <begin position="47"/>
        <end position="59"/>
    </location>
</feature>
<sequence length="414" mass="45597">MLSQLIDNLKRHPFGHIMQLQPAQPLSLHLVIHPDAWSDPQNRPTPSRRSSYLRQQQQQSTLLRSALTTQTSIATPTHNKADDVSPPLTATFAPLDQFEPYFSHPDTFPAQSLSHQYPSHTHIAGYATKINMIDAKPMSHNSADAYAVLEDTLRITAPDNWPMLIHALRAACDEYALMYQAVYDQALITQKSGFPCSSSPSPSDTPSLTQTDLLTSIESNLLGWNPIQLRFNNHASTSASAAAGQTDYLYQQVSHRGLPYLIRISTTPLALQRSQILHAFLTRITTLRTMIDKLENLIMLRHLISAHERPPQPPTPTPPSVPTQFNGATPPPAAALQQGGGDVISNLSRYAHRVMQVVRGVTLTDVTAVVMPMLFMGIKMGILLSVMLRGADTNKKWFVLGMAASARSTTTSTS</sequence>
<accession>A0A077R901</accession>
<feature type="non-terminal residue" evidence="3">
    <location>
        <position position="414"/>
    </location>
</feature>
<evidence type="ECO:0000256" key="1">
    <source>
        <dbReference type="SAM" id="MobiDB-lite"/>
    </source>
</evidence>
<keyword evidence="2" id="KW-0812">Transmembrane</keyword>
<evidence type="ECO:0000313" key="3">
    <source>
        <dbReference type="EMBL" id="CDI55813.1"/>
    </source>
</evidence>
<protein>
    <submittedName>
        <fullName evidence="3">Uncharacterized protein</fullName>
    </submittedName>
</protein>
<feature type="transmembrane region" description="Helical" evidence="2">
    <location>
        <begin position="369"/>
        <end position="388"/>
    </location>
</feature>
<evidence type="ECO:0000256" key="2">
    <source>
        <dbReference type="SAM" id="Phobius"/>
    </source>
</evidence>
<organism evidence="3">
    <name type="scientific">Melanopsichium pennsylvanicum 4</name>
    <dbReference type="NCBI Taxonomy" id="1398559"/>
    <lineage>
        <taxon>Eukaryota</taxon>
        <taxon>Fungi</taxon>
        <taxon>Dikarya</taxon>
        <taxon>Basidiomycota</taxon>
        <taxon>Ustilaginomycotina</taxon>
        <taxon>Ustilaginomycetes</taxon>
        <taxon>Ustilaginales</taxon>
        <taxon>Ustilaginaceae</taxon>
        <taxon>Melanopsichium</taxon>
    </lineage>
</organism>
<dbReference type="EMBL" id="HG529665">
    <property type="protein sequence ID" value="CDI55813.1"/>
    <property type="molecule type" value="Genomic_DNA"/>
</dbReference>